<protein>
    <submittedName>
        <fullName evidence="2">GNAT family N-acetyltransferase</fullName>
    </submittedName>
</protein>
<dbReference type="EMBL" id="CP073910">
    <property type="protein sequence ID" value="QUT04064.1"/>
    <property type="molecule type" value="Genomic_DNA"/>
</dbReference>
<dbReference type="KEGG" id="spph:KFK14_12995"/>
<name>A0A975K363_9SPHN</name>
<dbReference type="InterPro" id="IPR000182">
    <property type="entry name" value="GNAT_dom"/>
</dbReference>
<sequence>MSTIRPARTTDVFAMVALLRDQYARSRYVGRVNIDDKYARSLLAQMIQRHGGTHAGATLVNVVETGEGVICGFCAGLLDRVHMIGDRLVAQDIFLVIDEASGSRGSMRLLSQYFQWAEAIPAVLEITLSHTDAIPDGERVGQFYERLGFVRCGALYRRDTAKRGEALAA</sequence>
<evidence type="ECO:0000259" key="1">
    <source>
        <dbReference type="PROSITE" id="PS51186"/>
    </source>
</evidence>
<evidence type="ECO:0000313" key="2">
    <source>
        <dbReference type="EMBL" id="QUT04064.1"/>
    </source>
</evidence>
<dbReference type="InterPro" id="IPR016181">
    <property type="entry name" value="Acyl_CoA_acyltransferase"/>
</dbReference>
<dbReference type="GO" id="GO:0016747">
    <property type="term" value="F:acyltransferase activity, transferring groups other than amino-acyl groups"/>
    <property type="evidence" value="ECO:0007669"/>
    <property type="project" value="InterPro"/>
</dbReference>
<dbReference type="SUPFAM" id="SSF55729">
    <property type="entry name" value="Acyl-CoA N-acyltransferases (Nat)"/>
    <property type="match status" value="1"/>
</dbReference>
<dbReference type="Gene3D" id="3.40.630.30">
    <property type="match status" value="1"/>
</dbReference>
<proteinExistence type="predicted"/>
<gene>
    <name evidence="2" type="ORF">KFK14_12995</name>
</gene>
<organism evidence="2 3">
    <name type="scientific">Sphingobium phenoxybenzoativorans</name>
    <dbReference type="NCBI Taxonomy" id="1592790"/>
    <lineage>
        <taxon>Bacteria</taxon>
        <taxon>Pseudomonadati</taxon>
        <taxon>Pseudomonadota</taxon>
        <taxon>Alphaproteobacteria</taxon>
        <taxon>Sphingomonadales</taxon>
        <taxon>Sphingomonadaceae</taxon>
        <taxon>Sphingobium</taxon>
    </lineage>
</organism>
<reference evidence="2" key="1">
    <citation type="submission" date="2021-04" db="EMBL/GenBank/DDBJ databases">
        <title>Isolation of p-tert-butylphenol degrading bacteria Sphingobium phenoxybenzoativorans Tas13 from active sludge.</title>
        <authorList>
            <person name="Li Y."/>
        </authorList>
    </citation>
    <scope>NUCLEOTIDE SEQUENCE</scope>
    <source>
        <strain evidence="2">Tas13</strain>
    </source>
</reference>
<dbReference type="PROSITE" id="PS51186">
    <property type="entry name" value="GNAT"/>
    <property type="match status" value="1"/>
</dbReference>
<dbReference type="RefSeq" id="WP_212607959.1">
    <property type="nucleotide sequence ID" value="NZ_CP073910.1"/>
</dbReference>
<accession>A0A975K363</accession>
<feature type="domain" description="N-acetyltransferase" evidence="1">
    <location>
        <begin position="2"/>
        <end position="169"/>
    </location>
</feature>
<dbReference type="AlphaFoldDB" id="A0A975K363"/>
<keyword evidence="3" id="KW-1185">Reference proteome</keyword>
<dbReference type="Proteomes" id="UP000681425">
    <property type="component" value="Chromosome"/>
</dbReference>
<evidence type="ECO:0000313" key="3">
    <source>
        <dbReference type="Proteomes" id="UP000681425"/>
    </source>
</evidence>